<keyword evidence="8 14" id="KW-0472">Membrane</keyword>
<keyword evidence="9" id="KW-0325">Glycoprotein</keyword>
<feature type="compositionally biased region" description="Acidic residues" evidence="13">
    <location>
        <begin position="357"/>
        <end position="372"/>
    </location>
</feature>
<keyword evidence="5" id="KW-0430">Lectin</keyword>
<evidence type="ECO:0000313" key="16">
    <source>
        <dbReference type="EMBL" id="KAG8590880.1"/>
    </source>
</evidence>
<proteinExistence type="inferred from homology"/>
<evidence type="ECO:0000256" key="6">
    <source>
        <dbReference type="ARBA" id="ARBA00022737"/>
    </source>
</evidence>
<keyword evidence="4" id="KW-0732">Signal</keyword>
<dbReference type="EMBL" id="WNYA01000002">
    <property type="protein sequence ID" value="KAG8590880.1"/>
    <property type="molecule type" value="Genomic_DNA"/>
</dbReference>
<dbReference type="Pfam" id="PF14851">
    <property type="entry name" value="FAM176"/>
    <property type="match status" value="1"/>
</dbReference>
<dbReference type="InterPro" id="IPR039500">
    <property type="entry name" value="EVA1_dom"/>
</dbReference>
<evidence type="ECO:0000256" key="1">
    <source>
        <dbReference type="ARBA" id="ARBA00004167"/>
    </source>
</evidence>
<keyword evidence="3 14" id="KW-0812">Transmembrane</keyword>
<comment type="function">
    <text evidence="10">Binds heparin.</text>
</comment>
<evidence type="ECO:0000256" key="9">
    <source>
        <dbReference type="ARBA" id="ARBA00023180"/>
    </source>
</evidence>
<feature type="domain" description="SUEL-type lectin" evidence="15">
    <location>
        <begin position="53"/>
        <end position="148"/>
    </location>
</feature>
<evidence type="ECO:0000256" key="8">
    <source>
        <dbReference type="ARBA" id="ARBA00023136"/>
    </source>
</evidence>
<dbReference type="AlphaFoldDB" id="A0AAV7D1S0"/>
<dbReference type="PROSITE" id="PS50228">
    <property type="entry name" value="SUEL_LECTIN"/>
    <property type="match status" value="2"/>
</dbReference>
<dbReference type="Proteomes" id="UP000824782">
    <property type="component" value="Unassembled WGS sequence"/>
</dbReference>
<comment type="similarity">
    <text evidence="2">Belongs to the EVA1 family.</text>
</comment>
<comment type="caution">
    <text evidence="16">The sequence shown here is derived from an EMBL/GenBank/DDBJ whole genome shotgun (WGS) entry which is preliminary data.</text>
</comment>
<dbReference type="CDD" id="cd22828">
    <property type="entry name" value="Gal_Rha_Lectin_EVA1_EVA1C_rpt1"/>
    <property type="match status" value="1"/>
</dbReference>
<evidence type="ECO:0000256" key="7">
    <source>
        <dbReference type="ARBA" id="ARBA00022989"/>
    </source>
</evidence>
<evidence type="ECO:0000256" key="4">
    <source>
        <dbReference type="ARBA" id="ARBA00022729"/>
    </source>
</evidence>
<dbReference type="EMBL" id="WNYA01000002">
    <property type="protein sequence ID" value="KAG8590882.1"/>
    <property type="molecule type" value="Genomic_DNA"/>
</dbReference>
<evidence type="ECO:0000313" key="17">
    <source>
        <dbReference type="Proteomes" id="UP000824782"/>
    </source>
</evidence>
<dbReference type="CDD" id="cd22829">
    <property type="entry name" value="Gal_Rha_Lectin_EVA1_EVA1C_rpt2"/>
    <property type="match status" value="1"/>
</dbReference>
<keyword evidence="6" id="KW-0677">Repeat</keyword>
<dbReference type="EMBL" id="WNYA01000002">
    <property type="protein sequence ID" value="KAG8590881.1"/>
    <property type="molecule type" value="Genomic_DNA"/>
</dbReference>
<feature type="transmembrane region" description="Helical" evidence="14">
    <location>
        <begin position="312"/>
        <end position="336"/>
    </location>
</feature>
<dbReference type="FunFam" id="2.60.120.740:FF:000004">
    <property type="entry name" value="Protein eva-1 homolog C"/>
    <property type="match status" value="1"/>
</dbReference>
<evidence type="ECO:0000256" key="12">
    <source>
        <dbReference type="ARBA" id="ARBA00082417"/>
    </source>
</evidence>
<protein>
    <recommendedName>
        <fullName evidence="11">Protein eva-1 homolog C</fullName>
    </recommendedName>
    <alternativeName>
        <fullName evidence="12">Protein FAM176C</fullName>
    </alternativeName>
</protein>
<comment type="subcellular location">
    <subcellularLocation>
        <location evidence="1">Membrane</location>
        <topology evidence="1">Single-pass membrane protein</topology>
    </subcellularLocation>
</comment>
<dbReference type="Gene3D" id="2.60.120.740">
    <property type="match status" value="2"/>
</dbReference>
<feature type="domain" description="SUEL-type lectin" evidence="15">
    <location>
        <begin position="157"/>
        <end position="249"/>
    </location>
</feature>
<gene>
    <name evidence="16" type="ORF">GDO81_006953</name>
</gene>
<dbReference type="GO" id="GO:0030246">
    <property type="term" value="F:carbohydrate binding"/>
    <property type="evidence" value="ECO:0007669"/>
    <property type="project" value="UniProtKB-KW"/>
</dbReference>
<dbReference type="InterPro" id="IPR000922">
    <property type="entry name" value="Lectin_gal-bd_dom"/>
</dbReference>
<evidence type="ECO:0000256" key="3">
    <source>
        <dbReference type="ARBA" id="ARBA00022692"/>
    </source>
</evidence>
<evidence type="ECO:0000256" key="14">
    <source>
        <dbReference type="SAM" id="Phobius"/>
    </source>
</evidence>
<evidence type="ECO:0000256" key="11">
    <source>
        <dbReference type="ARBA" id="ARBA00073529"/>
    </source>
</evidence>
<evidence type="ECO:0000256" key="5">
    <source>
        <dbReference type="ARBA" id="ARBA00022734"/>
    </source>
</evidence>
<dbReference type="EMBL" id="WNYA01000002">
    <property type="protein sequence ID" value="KAG8590883.1"/>
    <property type="molecule type" value="Genomic_DNA"/>
</dbReference>
<dbReference type="GO" id="GO:0016020">
    <property type="term" value="C:membrane"/>
    <property type="evidence" value="ECO:0007669"/>
    <property type="project" value="UniProtKB-SubCell"/>
</dbReference>
<reference evidence="16" key="1">
    <citation type="thesis" date="2020" institute="ProQuest LLC" country="789 East Eisenhower Parkway, Ann Arbor, MI, USA">
        <title>Comparative Genomics and Chromosome Evolution.</title>
        <authorList>
            <person name="Mudd A.B."/>
        </authorList>
    </citation>
    <scope>NUCLEOTIDE SEQUENCE</scope>
    <source>
        <strain evidence="16">237g6f4</strain>
        <tissue evidence="16">Blood</tissue>
    </source>
</reference>
<dbReference type="FunFam" id="2.60.120.740:FF:000003">
    <property type="entry name" value="Protein eva-1 homolog C"/>
    <property type="match status" value="1"/>
</dbReference>
<evidence type="ECO:0000256" key="2">
    <source>
        <dbReference type="ARBA" id="ARBA00006023"/>
    </source>
</evidence>
<accession>A0AAV7D1S0</accession>
<dbReference type="InterPro" id="IPR043159">
    <property type="entry name" value="Lectin_gal-bd_sf"/>
</dbReference>
<sequence>MIKRDGNEGRQVKPVIRNCIALCIFLLWTTEVSALADFSGYLTKLLQNHTMSACDGEHLTLQCPRHSTISIQSAFYGRPSHSPPMCAVLSEEAMDSPQHKCLAKTALQKVLDECQNLRSCQLLVNSRVFGVDPCPGVTKYLMVSYKCKPTEYKSTSVCENHELKLHCKEPKLLNIYSAVYGSLANEKNPCSNNLDRGTPYDCVSYSALNMLARRCYGKQRCRMVVHDKHFGSPCLPGVMKYLTVNYTCVPKIILKEVDPKVSYVMPPTKLNDGKYDSKPDLSESRLPSRDGLFFSDLIAAYSYIRDHPERTALLFVCSICIGLILTLFALVIHISWRKDWHKFQKANGQIVQRIDCDETDGDSSEEEEEEDEASTKSHFSQDFRELCKTSRLVHCTEDAADIAERIERREQIIHEIWLNSGLDLPPSRLTMPFV</sequence>
<keyword evidence="7 14" id="KW-1133">Transmembrane helix</keyword>
<name>A0AAV7D1S0_ENGPU</name>
<evidence type="ECO:0000256" key="13">
    <source>
        <dbReference type="SAM" id="MobiDB-lite"/>
    </source>
</evidence>
<dbReference type="Pfam" id="PF02140">
    <property type="entry name" value="SUEL_Lectin"/>
    <property type="match status" value="2"/>
</dbReference>
<organism evidence="16 17">
    <name type="scientific">Engystomops pustulosus</name>
    <name type="common">Tungara frog</name>
    <name type="synonym">Physalaemus pustulosus</name>
    <dbReference type="NCBI Taxonomy" id="76066"/>
    <lineage>
        <taxon>Eukaryota</taxon>
        <taxon>Metazoa</taxon>
        <taxon>Chordata</taxon>
        <taxon>Craniata</taxon>
        <taxon>Vertebrata</taxon>
        <taxon>Euteleostomi</taxon>
        <taxon>Amphibia</taxon>
        <taxon>Batrachia</taxon>
        <taxon>Anura</taxon>
        <taxon>Neobatrachia</taxon>
        <taxon>Hyloidea</taxon>
        <taxon>Leptodactylidae</taxon>
        <taxon>Leiuperinae</taxon>
        <taxon>Engystomops</taxon>
    </lineage>
</organism>
<keyword evidence="17" id="KW-1185">Reference proteome</keyword>
<feature type="region of interest" description="Disordered" evidence="13">
    <location>
        <begin position="357"/>
        <end position="378"/>
    </location>
</feature>
<evidence type="ECO:0000259" key="15">
    <source>
        <dbReference type="PROSITE" id="PS50228"/>
    </source>
</evidence>
<evidence type="ECO:0000256" key="10">
    <source>
        <dbReference type="ARBA" id="ARBA00054830"/>
    </source>
</evidence>
<dbReference type="PANTHER" id="PTHR46780">
    <property type="entry name" value="PROTEIN EVA-1"/>
    <property type="match status" value="1"/>
</dbReference>